<dbReference type="EMBL" id="CP001287">
    <property type="protein sequence ID" value="ACK65349.1"/>
    <property type="molecule type" value="Genomic_DNA"/>
</dbReference>
<dbReference type="OrthoDB" id="481313at2"/>
<dbReference type="RefSeq" id="WP_012594623.1">
    <property type="nucleotide sequence ID" value="NC_011726.1"/>
</dbReference>
<evidence type="ECO:0000313" key="3">
    <source>
        <dbReference type="Proteomes" id="UP000008204"/>
    </source>
</evidence>
<protein>
    <submittedName>
        <fullName evidence="2">Uncharacterized protein</fullName>
    </submittedName>
</protein>
<gene>
    <name evidence="2" type="ordered locus">PCC8801_1284</name>
</gene>
<dbReference type="STRING" id="41431.PCC8801_1284"/>
<dbReference type="Proteomes" id="UP000008204">
    <property type="component" value="Chromosome"/>
</dbReference>
<proteinExistence type="predicted"/>
<sequence>MDELRSALELATEEELRHLTQILFSRKFNPLDYLQTPDPIEVESQDWGSWLDSLEQRFRYLAADGMTILQRKSNKVSYRQILIRVCQYLKLPYSTEMSTTDIEAEIFLHLVGKAWQKLPDAEQKSLTAKIERSLTHPSLSEPLPDEFQRNPLSLILKGSSVFAVNSLLKPWLLRQIAEQFALHFTRYQVAKQALISGGAAAANQIAVNTARRSMMATAARYGAVRSVFAFLGPVLWGWFLADLGWRAIATNYGRIIPVIFALAQIRLTRGEYWEPA</sequence>
<reference evidence="3" key="1">
    <citation type="journal article" date="2011" name="MBio">
        <title>Novel metabolic attributes of the genus Cyanothece, comprising a group of unicellular nitrogen-fixing Cyanobacteria.</title>
        <authorList>
            <person name="Bandyopadhyay A."/>
            <person name="Elvitigala T."/>
            <person name="Welsh E."/>
            <person name="Stockel J."/>
            <person name="Liberton M."/>
            <person name="Min H."/>
            <person name="Sherman L.A."/>
            <person name="Pakrasi H.B."/>
        </authorList>
    </citation>
    <scope>NUCLEOTIDE SEQUENCE [LARGE SCALE GENOMIC DNA]</scope>
    <source>
        <strain evidence="3">PCC 8801</strain>
    </source>
</reference>
<dbReference type="KEGG" id="cyp:PCC8801_1284"/>
<keyword evidence="1" id="KW-0472">Membrane</keyword>
<keyword evidence="1" id="KW-0812">Transmembrane</keyword>
<dbReference type="AlphaFoldDB" id="B7K3K7"/>
<feature type="transmembrane region" description="Helical" evidence="1">
    <location>
        <begin position="221"/>
        <end position="239"/>
    </location>
</feature>
<dbReference type="HOGENOM" id="CLU_060840_0_0_3"/>
<dbReference type="PANTHER" id="PTHR37203">
    <property type="match status" value="1"/>
</dbReference>
<organism evidence="2 3">
    <name type="scientific">Rippkaea orientalis (strain PCC 8801 / RF-1)</name>
    <name type="common">Cyanothece sp. (strain PCC 8801)</name>
    <dbReference type="NCBI Taxonomy" id="41431"/>
    <lineage>
        <taxon>Bacteria</taxon>
        <taxon>Bacillati</taxon>
        <taxon>Cyanobacteriota</taxon>
        <taxon>Cyanophyceae</taxon>
        <taxon>Oscillatoriophycideae</taxon>
        <taxon>Chroococcales</taxon>
        <taxon>Aphanothecaceae</taxon>
        <taxon>Rippkaea</taxon>
        <taxon>Rippkaea orientalis</taxon>
    </lineage>
</organism>
<dbReference type="PANTHER" id="PTHR37203:SF3">
    <property type="entry name" value="SLR0975 PROTEIN"/>
    <property type="match status" value="1"/>
</dbReference>
<keyword evidence="1" id="KW-1133">Transmembrane helix</keyword>
<dbReference type="eggNOG" id="COG4735">
    <property type="taxonomic scope" value="Bacteria"/>
</dbReference>
<keyword evidence="3" id="KW-1185">Reference proteome</keyword>
<evidence type="ECO:0000313" key="2">
    <source>
        <dbReference type="EMBL" id="ACK65349.1"/>
    </source>
</evidence>
<evidence type="ECO:0000256" key="1">
    <source>
        <dbReference type="SAM" id="Phobius"/>
    </source>
</evidence>
<accession>B7K3K7</accession>
<name>B7K3K7_RIPO1</name>